<dbReference type="GeneID" id="301459617"/>
<accession>A0AAJ2HJW1</accession>
<evidence type="ECO:0000313" key="2">
    <source>
        <dbReference type="Proteomes" id="UP001183582"/>
    </source>
</evidence>
<dbReference type="RefSeq" id="WP_310892232.1">
    <property type="nucleotide sequence ID" value="NZ_BAAAGR010000010.1"/>
</dbReference>
<sequence length="78" mass="9004">MSSDAPFMEMWLAGAVEITALRAQLEQLEQAWLRAEADANYWYAIANNPELEAQRDRELRDTRCVDVRHARAQLERAA</sequence>
<dbReference type="EMBL" id="JAHWXH010000005">
    <property type="protein sequence ID" value="MDS0246952.1"/>
    <property type="molecule type" value="Genomic_DNA"/>
</dbReference>
<evidence type="ECO:0000313" key="1">
    <source>
        <dbReference type="EMBL" id="MDS0246952.1"/>
    </source>
</evidence>
<proteinExistence type="predicted"/>
<comment type="caution">
    <text evidence="1">The sequence shown here is derived from an EMBL/GenBank/DDBJ whole genome shotgun (WGS) entry which is preliminary data.</text>
</comment>
<reference evidence="1 2" key="1">
    <citation type="submission" date="2021-06" db="EMBL/GenBank/DDBJ databases">
        <title>Genome-based taxonomic framework of Microbacterium strains isolated from marine environment, the description of four new species and reclassification of four preexisting species.</title>
        <authorList>
            <person name="Lee S.D."/>
            <person name="Kim S.-M."/>
            <person name="Byeon Y.-S."/>
            <person name="Yang H.L."/>
            <person name="Kim I.S."/>
        </authorList>
    </citation>
    <scope>NUCLEOTIDE SEQUENCE [LARGE SCALE GENOMIC DNA]</scope>
    <source>
        <strain evidence="1 2">KACC 20514</strain>
    </source>
</reference>
<dbReference type="AlphaFoldDB" id="A0AAJ2HJW1"/>
<organism evidence="1 2">
    <name type="scientific">Microbacterium aurantiacum</name>
    <dbReference type="NCBI Taxonomy" id="162393"/>
    <lineage>
        <taxon>Bacteria</taxon>
        <taxon>Bacillati</taxon>
        <taxon>Actinomycetota</taxon>
        <taxon>Actinomycetes</taxon>
        <taxon>Micrococcales</taxon>
        <taxon>Microbacteriaceae</taxon>
        <taxon>Microbacterium</taxon>
    </lineage>
</organism>
<protein>
    <submittedName>
        <fullName evidence="1">Uncharacterized protein</fullName>
    </submittedName>
</protein>
<name>A0AAJ2HJW1_9MICO</name>
<dbReference type="Proteomes" id="UP001183582">
    <property type="component" value="Unassembled WGS sequence"/>
</dbReference>
<gene>
    <name evidence="1" type="ORF">KZC50_15245</name>
</gene>